<dbReference type="GO" id="GO:0005634">
    <property type="term" value="C:nucleus"/>
    <property type="evidence" value="ECO:0007669"/>
    <property type="project" value="TreeGrafter"/>
</dbReference>
<dbReference type="GO" id="GO:0005829">
    <property type="term" value="C:cytosol"/>
    <property type="evidence" value="ECO:0007669"/>
    <property type="project" value="TreeGrafter"/>
</dbReference>
<dbReference type="Proteomes" id="UP001144157">
    <property type="component" value="Unassembled WGS sequence"/>
</dbReference>
<dbReference type="InterPro" id="IPR017926">
    <property type="entry name" value="GATASE"/>
</dbReference>
<name>A0A9W6AGE6_ASPTU</name>
<dbReference type="InterPro" id="IPR044992">
    <property type="entry name" value="ChyE-like"/>
</dbReference>
<proteinExistence type="predicted"/>
<dbReference type="Pfam" id="PF00117">
    <property type="entry name" value="GATase"/>
    <property type="match status" value="1"/>
</dbReference>
<evidence type="ECO:0000313" key="2">
    <source>
        <dbReference type="EMBL" id="GLA80693.1"/>
    </source>
</evidence>
<reference evidence="2" key="1">
    <citation type="submission" date="2022-07" db="EMBL/GenBank/DDBJ databases">
        <title>Taxonomy of Aspergillus series Nigri: significant species reduction supported by multi-species coalescent approaches.</title>
        <authorList>
            <person name="Bian C."/>
            <person name="Kusuya Y."/>
            <person name="Sklenar F."/>
            <person name="D'hooge E."/>
            <person name="Yaguchi T."/>
            <person name="Takahashi H."/>
            <person name="Hubka V."/>
        </authorList>
    </citation>
    <scope>NUCLEOTIDE SEQUENCE</scope>
    <source>
        <strain evidence="2">IFM 56815</strain>
    </source>
</reference>
<evidence type="ECO:0000313" key="3">
    <source>
        <dbReference type="Proteomes" id="UP001144157"/>
    </source>
</evidence>
<protein>
    <recommendedName>
        <fullName evidence="1">Glutamine amidotransferase domain-containing protein</fullName>
    </recommendedName>
</protein>
<dbReference type="AlphaFoldDB" id="A0A9W6AGE6"/>
<dbReference type="PANTHER" id="PTHR42695">
    <property type="entry name" value="GLUTAMINE AMIDOTRANSFERASE YLR126C-RELATED"/>
    <property type="match status" value="1"/>
</dbReference>
<feature type="domain" description="Glutamine amidotransferase" evidence="1">
    <location>
        <begin position="56"/>
        <end position="120"/>
    </location>
</feature>
<comment type="caution">
    <text evidence="2">The sequence shown here is derived from an EMBL/GenBank/DDBJ whole genome shotgun (WGS) entry which is preliminary data.</text>
</comment>
<dbReference type="SUPFAM" id="SSF52317">
    <property type="entry name" value="Class I glutamine amidotransferase-like"/>
    <property type="match status" value="1"/>
</dbReference>
<gene>
    <name evidence="2" type="ORF">AtubIFM56815_001524</name>
</gene>
<organism evidence="2 3">
    <name type="scientific">Aspergillus tubingensis</name>
    <dbReference type="NCBI Taxonomy" id="5068"/>
    <lineage>
        <taxon>Eukaryota</taxon>
        <taxon>Fungi</taxon>
        <taxon>Dikarya</taxon>
        <taxon>Ascomycota</taxon>
        <taxon>Pezizomycotina</taxon>
        <taxon>Eurotiomycetes</taxon>
        <taxon>Eurotiomycetidae</taxon>
        <taxon>Eurotiales</taxon>
        <taxon>Aspergillaceae</taxon>
        <taxon>Aspergillus</taxon>
        <taxon>Aspergillus subgen. Circumdati</taxon>
    </lineage>
</organism>
<sequence length="204" mass="22799">MADQSPLRIAVLINTPPGNEFWNDVRGSYQDAFDVIAPNAKVNMYDPVFEGNFPNPQEYDLIVLSGGKADASSSEPWVLGVLDFLRRTARESPKTKILGICWSHQAISRAFGGEVRAVPTGPIAGLEDVKLTEAGMKFFSTRSGVKTYAHPEVQTELAKKMLLEEDDVYNGNLSDRELQDQLAKLERPTDGFEVLRRVIEWVRE</sequence>
<accession>A0A9W6AGE6</accession>
<dbReference type="Gene3D" id="3.40.50.880">
    <property type="match status" value="1"/>
</dbReference>
<dbReference type="InterPro" id="IPR029062">
    <property type="entry name" value="Class_I_gatase-like"/>
</dbReference>
<evidence type="ECO:0000259" key="1">
    <source>
        <dbReference type="Pfam" id="PF00117"/>
    </source>
</evidence>
<dbReference type="EMBL" id="BRPE01000001">
    <property type="protein sequence ID" value="GLA80693.1"/>
    <property type="molecule type" value="Genomic_DNA"/>
</dbReference>
<dbReference type="PANTHER" id="PTHR42695:SF5">
    <property type="entry name" value="GLUTAMINE AMIDOTRANSFERASE YLR126C-RELATED"/>
    <property type="match status" value="1"/>
</dbReference>